<dbReference type="PANTHER" id="PTHR32294:SF0">
    <property type="entry name" value="DNA POLYMERASE III SUBUNIT ALPHA"/>
    <property type="match status" value="1"/>
</dbReference>
<feature type="domain" description="Bacterial DNA polymerase III alpha subunit NTPase" evidence="1">
    <location>
        <begin position="11"/>
        <end position="261"/>
    </location>
</feature>
<dbReference type="EMBL" id="BARS01032342">
    <property type="protein sequence ID" value="GAG27460.1"/>
    <property type="molecule type" value="Genomic_DNA"/>
</dbReference>
<feature type="non-terminal residue" evidence="2">
    <location>
        <position position="261"/>
    </location>
</feature>
<dbReference type="InterPro" id="IPR011708">
    <property type="entry name" value="DNA_pol3_alpha_NTPase_dom"/>
</dbReference>
<dbReference type="Gene3D" id="1.10.10.1600">
    <property type="entry name" value="Bacterial DNA polymerase III alpha subunit, thumb domain"/>
    <property type="match status" value="1"/>
</dbReference>
<reference evidence="2" key="1">
    <citation type="journal article" date="2014" name="Front. Microbiol.">
        <title>High frequency of phylogenetically diverse reductive dehalogenase-homologous genes in deep subseafloor sedimentary metagenomes.</title>
        <authorList>
            <person name="Kawai M."/>
            <person name="Futagami T."/>
            <person name="Toyoda A."/>
            <person name="Takaki Y."/>
            <person name="Nishi S."/>
            <person name="Hori S."/>
            <person name="Arai W."/>
            <person name="Tsubouchi T."/>
            <person name="Morono Y."/>
            <person name="Uchiyama I."/>
            <person name="Ito T."/>
            <person name="Fujiyama A."/>
            <person name="Inagaki F."/>
            <person name="Takami H."/>
        </authorList>
    </citation>
    <scope>NUCLEOTIDE SEQUENCE</scope>
    <source>
        <strain evidence="2">Expedition CK06-06</strain>
    </source>
</reference>
<gene>
    <name evidence="2" type="ORF">S01H1_50205</name>
</gene>
<dbReference type="GO" id="GO:0006260">
    <property type="term" value="P:DNA replication"/>
    <property type="evidence" value="ECO:0007669"/>
    <property type="project" value="InterPro"/>
</dbReference>
<comment type="caution">
    <text evidence="2">The sequence shown here is derived from an EMBL/GenBank/DDBJ whole genome shotgun (WGS) entry which is preliminary data.</text>
</comment>
<dbReference type="GO" id="GO:0008408">
    <property type="term" value="F:3'-5' exonuclease activity"/>
    <property type="evidence" value="ECO:0007669"/>
    <property type="project" value="InterPro"/>
</dbReference>
<protein>
    <recommendedName>
        <fullName evidence="1">Bacterial DNA polymerase III alpha subunit NTPase domain-containing protein</fullName>
    </recommendedName>
</protein>
<dbReference type="InterPro" id="IPR041931">
    <property type="entry name" value="DNA_pol3_alpha_thumb_dom"/>
</dbReference>
<feature type="non-terminal residue" evidence="2">
    <location>
        <position position="1"/>
    </location>
</feature>
<accession>X0WA15</accession>
<organism evidence="2">
    <name type="scientific">marine sediment metagenome</name>
    <dbReference type="NCBI Taxonomy" id="412755"/>
    <lineage>
        <taxon>unclassified sequences</taxon>
        <taxon>metagenomes</taxon>
        <taxon>ecological metagenomes</taxon>
    </lineage>
</organism>
<dbReference type="PANTHER" id="PTHR32294">
    <property type="entry name" value="DNA POLYMERASE III SUBUNIT ALPHA"/>
    <property type="match status" value="1"/>
</dbReference>
<proteinExistence type="predicted"/>
<dbReference type="InterPro" id="IPR004805">
    <property type="entry name" value="DnaE2/DnaE/PolC"/>
</dbReference>
<dbReference type="Pfam" id="PF07733">
    <property type="entry name" value="DNA_pol3_alpha"/>
    <property type="match status" value="1"/>
</dbReference>
<sequence length="261" mass="29989">YQTPTGHDLDQYLRKLCEEKLPHRYPEISPQISERMERELQIIRKMGYAGYFLVVWDFIRYAKEKKIVVGPGRGSVAGSLVAYVLGITDIDPLSYGLFFERFLNPERTAMPDIDIDIEDERRGEVIEYVKQKYGQDNVAQIITFGTMAARAAVRDVGRVLGMPYGKVDRIAKFIPFNRELRIALEESSELKELMEEDEKVRSLFEIAQRIEGLTRHASTHAAGVVIAPDKLTHYTPLYRSSKDEITTQYEMHSLENIGLLK</sequence>
<dbReference type="AlphaFoldDB" id="X0WA15"/>
<evidence type="ECO:0000313" key="2">
    <source>
        <dbReference type="EMBL" id="GAG27460.1"/>
    </source>
</evidence>
<evidence type="ECO:0000259" key="1">
    <source>
        <dbReference type="Pfam" id="PF07733"/>
    </source>
</evidence>
<name>X0WA15_9ZZZZ</name>